<dbReference type="InParanoid" id="A0A067PMJ1"/>
<keyword evidence="1" id="KW-0812">Transmembrane</keyword>
<dbReference type="HOGENOM" id="CLU_060803_0_0_1"/>
<evidence type="ECO:0000313" key="2">
    <source>
        <dbReference type="EMBL" id="KDQ52527.1"/>
    </source>
</evidence>
<evidence type="ECO:0000256" key="1">
    <source>
        <dbReference type="SAM" id="Phobius"/>
    </source>
</evidence>
<protein>
    <submittedName>
        <fullName evidence="2">Uncharacterized protein</fullName>
    </submittedName>
</protein>
<feature type="transmembrane region" description="Helical" evidence="1">
    <location>
        <begin position="187"/>
        <end position="207"/>
    </location>
</feature>
<keyword evidence="1" id="KW-0472">Membrane</keyword>
<dbReference type="OrthoDB" id="2562239at2759"/>
<sequence length="300" mass="32823">MSDVAFPSPVGGVPIHPEFAPSILFDILYGILIPIGIYRLFSKHSRTSLIFGTWCFTVERCVIFSLRAAQSHGALNPGSHGLAVYMQITIGTGLFTMMDDLVKILRCILVNSTRPEAKGDGEQGLNGSDINVLGEDQPRQRAGYRGIFGIVGFVPLAASVPGIVAGSQYTSALSHQDTANRVMQLRYASSATGLFILLAMASTALYLRRKNPRIDQRATRLFTMLCSTLAIPLIYRLCVMHNRTTSLTSTSPSSLNTGSSKATFYVFHMIPELAVATFFLVGNVRKEFQTGAWGDYKRKD</sequence>
<feature type="transmembrane region" description="Helical" evidence="1">
    <location>
        <begin position="147"/>
        <end position="167"/>
    </location>
</feature>
<gene>
    <name evidence="2" type="ORF">JAAARDRAFT_138486</name>
</gene>
<name>A0A067PMJ1_9AGAM</name>
<reference evidence="3" key="1">
    <citation type="journal article" date="2014" name="Proc. Natl. Acad. Sci. U.S.A.">
        <title>Extensive sampling of basidiomycete genomes demonstrates inadequacy of the white-rot/brown-rot paradigm for wood decay fungi.</title>
        <authorList>
            <person name="Riley R."/>
            <person name="Salamov A.A."/>
            <person name="Brown D.W."/>
            <person name="Nagy L.G."/>
            <person name="Floudas D."/>
            <person name="Held B.W."/>
            <person name="Levasseur A."/>
            <person name="Lombard V."/>
            <person name="Morin E."/>
            <person name="Otillar R."/>
            <person name="Lindquist E.A."/>
            <person name="Sun H."/>
            <person name="LaButti K.M."/>
            <person name="Schmutz J."/>
            <person name="Jabbour D."/>
            <person name="Luo H."/>
            <person name="Baker S.E."/>
            <person name="Pisabarro A.G."/>
            <person name="Walton J.D."/>
            <person name="Blanchette R.A."/>
            <person name="Henrissat B."/>
            <person name="Martin F."/>
            <person name="Cullen D."/>
            <person name="Hibbett D.S."/>
            <person name="Grigoriev I.V."/>
        </authorList>
    </citation>
    <scope>NUCLEOTIDE SEQUENCE [LARGE SCALE GENOMIC DNA]</scope>
    <source>
        <strain evidence="3">MUCL 33604</strain>
    </source>
</reference>
<keyword evidence="3" id="KW-1185">Reference proteome</keyword>
<dbReference type="Proteomes" id="UP000027265">
    <property type="component" value="Unassembled WGS sequence"/>
</dbReference>
<dbReference type="EMBL" id="KL197739">
    <property type="protein sequence ID" value="KDQ52527.1"/>
    <property type="molecule type" value="Genomic_DNA"/>
</dbReference>
<evidence type="ECO:0000313" key="3">
    <source>
        <dbReference type="Proteomes" id="UP000027265"/>
    </source>
</evidence>
<accession>A0A067PMJ1</accession>
<feature type="transmembrane region" description="Helical" evidence="1">
    <location>
        <begin position="262"/>
        <end position="281"/>
    </location>
</feature>
<feature type="transmembrane region" description="Helical" evidence="1">
    <location>
        <begin position="20"/>
        <end position="41"/>
    </location>
</feature>
<feature type="transmembrane region" description="Helical" evidence="1">
    <location>
        <begin position="219"/>
        <end position="242"/>
    </location>
</feature>
<organism evidence="2 3">
    <name type="scientific">Jaapia argillacea MUCL 33604</name>
    <dbReference type="NCBI Taxonomy" id="933084"/>
    <lineage>
        <taxon>Eukaryota</taxon>
        <taxon>Fungi</taxon>
        <taxon>Dikarya</taxon>
        <taxon>Basidiomycota</taxon>
        <taxon>Agaricomycotina</taxon>
        <taxon>Agaricomycetes</taxon>
        <taxon>Agaricomycetidae</taxon>
        <taxon>Jaapiales</taxon>
        <taxon>Jaapiaceae</taxon>
        <taxon>Jaapia</taxon>
    </lineage>
</organism>
<keyword evidence="1" id="KW-1133">Transmembrane helix</keyword>
<dbReference type="AlphaFoldDB" id="A0A067PMJ1"/>
<proteinExistence type="predicted"/>